<accession>A0A699ZPT7</accession>
<feature type="compositionally biased region" description="Low complexity" evidence="1">
    <location>
        <begin position="122"/>
        <end position="134"/>
    </location>
</feature>
<dbReference type="EMBL" id="BLLF01001634">
    <property type="protein sequence ID" value="GFH20438.1"/>
    <property type="molecule type" value="Genomic_DNA"/>
</dbReference>
<feature type="compositionally biased region" description="Low complexity" evidence="1">
    <location>
        <begin position="94"/>
        <end position="113"/>
    </location>
</feature>
<proteinExistence type="predicted"/>
<feature type="non-terminal residue" evidence="2">
    <location>
        <position position="194"/>
    </location>
</feature>
<comment type="caution">
    <text evidence="2">The sequence shown here is derived from an EMBL/GenBank/DDBJ whole genome shotgun (WGS) entry which is preliminary data.</text>
</comment>
<reference evidence="2 3" key="1">
    <citation type="submission" date="2020-02" db="EMBL/GenBank/DDBJ databases">
        <title>Draft genome sequence of Haematococcus lacustris strain NIES-144.</title>
        <authorList>
            <person name="Morimoto D."/>
            <person name="Nakagawa S."/>
            <person name="Yoshida T."/>
            <person name="Sawayama S."/>
        </authorList>
    </citation>
    <scope>NUCLEOTIDE SEQUENCE [LARGE SCALE GENOMIC DNA]</scope>
    <source>
        <strain evidence="2 3">NIES-144</strain>
    </source>
</reference>
<sequence>MVVMCNTEPLLPNLASHSVRRSHSGHMSAQAAVAASKGPRGEWECVLRLNTFAAPCPQDILPQHVAASLTRKARSMTQSCGRNAGWDLPTIVSATSSSTSSSSMTTQTQAHTTSRIHHQHPSDSGSRSSEGSSRMHSKSFALAEEKVACSCCLSGARRYVHIADREITTARREHKQWEKDARHVVAQQRWQEPD</sequence>
<evidence type="ECO:0000256" key="1">
    <source>
        <dbReference type="SAM" id="MobiDB-lite"/>
    </source>
</evidence>
<feature type="non-terminal residue" evidence="2">
    <location>
        <position position="1"/>
    </location>
</feature>
<dbReference type="Proteomes" id="UP000485058">
    <property type="component" value="Unassembled WGS sequence"/>
</dbReference>
<evidence type="ECO:0000313" key="3">
    <source>
        <dbReference type="Proteomes" id="UP000485058"/>
    </source>
</evidence>
<feature type="region of interest" description="Disordered" evidence="1">
    <location>
        <begin position="94"/>
        <end position="137"/>
    </location>
</feature>
<gene>
    <name evidence="2" type="ORF">HaLaN_17561</name>
</gene>
<keyword evidence="3" id="KW-1185">Reference proteome</keyword>
<evidence type="ECO:0000313" key="2">
    <source>
        <dbReference type="EMBL" id="GFH20438.1"/>
    </source>
</evidence>
<name>A0A699ZPT7_HAELA</name>
<protein>
    <submittedName>
        <fullName evidence="2">Uncharacterized protein</fullName>
    </submittedName>
</protein>
<organism evidence="2 3">
    <name type="scientific">Haematococcus lacustris</name>
    <name type="common">Green alga</name>
    <name type="synonym">Haematococcus pluvialis</name>
    <dbReference type="NCBI Taxonomy" id="44745"/>
    <lineage>
        <taxon>Eukaryota</taxon>
        <taxon>Viridiplantae</taxon>
        <taxon>Chlorophyta</taxon>
        <taxon>core chlorophytes</taxon>
        <taxon>Chlorophyceae</taxon>
        <taxon>CS clade</taxon>
        <taxon>Chlamydomonadales</taxon>
        <taxon>Haematococcaceae</taxon>
        <taxon>Haematococcus</taxon>
    </lineage>
</organism>
<dbReference type="AlphaFoldDB" id="A0A699ZPT7"/>